<gene>
    <name evidence="3" type="ORF">J2I46_19340</name>
</gene>
<evidence type="ECO:0000256" key="2">
    <source>
        <dbReference type="SAM" id="Phobius"/>
    </source>
</evidence>
<evidence type="ECO:0000313" key="3">
    <source>
        <dbReference type="EMBL" id="MBO0950754.1"/>
    </source>
</evidence>
<comment type="caution">
    <text evidence="3">The sequence shown here is derived from an EMBL/GenBank/DDBJ whole genome shotgun (WGS) entry which is preliminary data.</text>
</comment>
<organism evidence="3 4">
    <name type="scientific">Fibrella forsythiae</name>
    <dbReference type="NCBI Taxonomy" id="2817061"/>
    <lineage>
        <taxon>Bacteria</taxon>
        <taxon>Pseudomonadati</taxon>
        <taxon>Bacteroidota</taxon>
        <taxon>Cytophagia</taxon>
        <taxon>Cytophagales</taxon>
        <taxon>Spirosomataceae</taxon>
        <taxon>Fibrella</taxon>
    </lineage>
</organism>
<evidence type="ECO:0000256" key="1">
    <source>
        <dbReference type="SAM" id="Coils"/>
    </source>
</evidence>
<name>A0ABS3JL65_9BACT</name>
<feature type="coiled-coil region" evidence="1">
    <location>
        <begin position="249"/>
        <end position="283"/>
    </location>
</feature>
<reference evidence="3 4" key="1">
    <citation type="submission" date="2021-03" db="EMBL/GenBank/DDBJ databases">
        <title>Fibrella sp. HMF5405 genome sequencing and assembly.</title>
        <authorList>
            <person name="Kang H."/>
            <person name="Kim H."/>
            <person name="Bae S."/>
            <person name="Joh K."/>
        </authorList>
    </citation>
    <scope>NUCLEOTIDE SEQUENCE [LARGE SCALE GENOMIC DNA]</scope>
    <source>
        <strain evidence="3 4">HMF5405</strain>
    </source>
</reference>
<keyword evidence="4" id="KW-1185">Reference proteome</keyword>
<evidence type="ECO:0000313" key="4">
    <source>
        <dbReference type="Proteomes" id="UP000664628"/>
    </source>
</evidence>
<evidence type="ECO:0008006" key="5">
    <source>
        <dbReference type="Google" id="ProtNLM"/>
    </source>
</evidence>
<proteinExistence type="predicted"/>
<keyword evidence="2" id="KW-1133">Transmembrane helix</keyword>
<keyword evidence="2" id="KW-0812">Transmembrane</keyword>
<keyword evidence="1" id="KW-0175">Coiled coil</keyword>
<feature type="coiled-coil region" evidence="1">
    <location>
        <begin position="147"/>
        <end position="181"/>
    </location>
</feature>
<dbReference type="Proteomes" id="UP000664628">
    <property type="component" value="Unassembled WGS sequence"/>
</dbReference>
<keyword evidence="2" id="KW-0472">Membrane</keyword>
<dbReference type="EMBL" id="JAFMYW010000006">
    <property type="protein sequence ID" value="MBO0950754.1"/>
    <property type="molecule type" value="Genomic_DNA"/>
</dbReference>
<accession>A0ABS3JL65</accession>
<dbReference type="RefSeq" id="WP_207330702.1">
    <property type="nucleotide sequence ID" value="NZ_JAFMYW010000006.1"/>
</dbReference>
<sequence>MEPINKAERSASLFNFVLVYLLITAVPVGITYQLAKKSGGSSLNQKAVSEQQSLATEMTALQSYVKKMEDIDTRRPAENASNETWNVWLQEAEKQNSEFKSRVDIFQRNNRFTGARLTMRDNACSYLYRISIERRNYLSKRAALLDRRDDSDALGKAEAEKKELQDKVDQLKAQNDQLVIASNAAVAANRGGGGAATPDCGPLKIKIEELNDQLAYNAAIAKKSQADMLSMGNDVTKRRQLYSQSRQSLEKLTQDRKFDQRLKQQAEEKLDEIDRTLLALNAK</sequence>
<protein>
    <recommendedName>
        <fullName evidence="5">Chromosome partition protein Smc</fullName>
    </recommendedName>
</protein>
<feature type="transmembrane region" description="Helical" evidence="2">
    <location>
        <begin position="12"/>
        <end position="35"/>
    </location>
</feature>